<proteinExistence type="predicted"/>
<evidence type="ECO:0000313" key="2">
    <source>
        <dbReference type="Proteomes" id="UP000315295"/>
    </source>
</evidence>
<accession>A0A540LUV0</accession>
<name>A0A540LUV0_MALBA</name>
<evidence type="ECO:0000313" key="1">
    <source>
        <dbReference type="EMBL" id="TQD90062.1"/>
    </source>
</evidence>
<comment type="caution">
    <text evidence="1">The sequence shown here is derived from an EMBL/GenBank/DDBJ whole genome shotgun (WGS) entry which is preliminary data.</text>
</comment>
<dbReference type="Proteomes" id="UP000315295">
    <property type="component" value="Unassembled WGS sequence"/>
</dbReference>
<protein>
    <submittedName>
        <fullName evidence="1">Uncharacterized protein</fullName>
    </submittedName>
</protein>
<gene>
    <name evidence="1" type="ORF">C1H46_024377</name>
</gene>
<keyword evidence="2" id="KW-1185">Reference proteome</keyword>
<organism evidence="1 2">
    <name type="scientific">Malus baccata</name>
    <name type="common">Siberian crab apple</name>
    <name type="synonym">Pyrus baccata</name>
    <dbReference type="NCBI Taxonomy" id="106549"/>
    <lineage>
        <taxon>Eukaryota</taxon>
        <taxon>Viridiplantae</taxon>
        <taxon>Streptophyta</taxon>
        <taxon>Embryophyta</taxon>
        <taxon>Tracheophyta</taxon>
        <taxon>Spermatophyta</taxon>
        <taxon>Magnoliopsida</taxon>
        <taxon>eudicotyledons</taxon>
        <taxon>Gunneridae</taxon>
        <taxon>Pentapetalae</taxon>
        <taxon>rosids</taxon>
        <taxon>fabids</taxon>
        <taxon>Rosales</taxon>
        <taxon>Rosaceae</taxon>
        <taxon>Amygdaloideae</taxon>
        <taxon>Maleae</taxon>
        <taxon>Malus</taxon>
    </lineage>
</organism>
<dbReference type="AlphaFoldDB" id="A0A540LUV0"/>
<dbReference type="EMBL" id="VIEB01000462">
    <property type="protein sequence ID" value="TQD90062.1"/>
    <property type="molecule type" value="Genomic_DNA"/>
</dbReference>
<reference evidence="1 2" key="1">
    <citation type="journal article" date="2019" name="G3 (Bethesda)">
        <title>Sequencing of a Wild Apple (Malus baccata) Genome Unravels the Differences Between Cultivated and Wild Apple Species Regarding Disease Resistance and Cold Tolerance.</title>
        <authorList>
            <person name="Chen X."/>
        </authorList>
    </citation>
    <scope>NUCLEOTIDE SEQUENCE [LARGE SCALE GENOMIC DNA]</scope>
    <source>
        <strain evidence="2">cv. Shandingzi</strain>
        <tissue evidence="1">Leaves</tissue>
    </source>
</reference>
<sequence>MDVNVKNNKKQNEEQTIDHGVQEHRRDARFHVHEFQGTFLSRHLKHQSRQQKRKQRGCYQRSCPIFHCQNKKMSQQKNKGGGGGERI</sequence>